<dbReference type="EMBL" id="CAJVPY010000016">
    <property type="protein sequence ID" value="CAG8444190.1"/>
    <property type="molecule type" value="Genomic_DNA"/>
</dbReference>
<protein>
    <submittedName>
        <fullName evidence="1">4099_t:CDS:1</fullName>
    </submittedName>
</protein>
<sequence length="53" mass="5327">MSPAGGSILDELLPMNKLAAKALSAMVSDWTRGCYPGGSGDPDCSDLGGSIRG</sequence>
<reference evidence="1" key="1">
    <citation type="submission" date="2021-06" db="EMBL/GenBank/DDBJ databases">
        <authorList>
            <person name="Kallberg Y."/>
            <person name="Tangrot J."/>
            <person name="Rosling A."/>
        </authorList>
    </citation>
    <scope>NUCLEOTIDE SEQUENCE</scope>
    <source>
        <strain evidence="1">MA453B</strain>
    </source>
</reference>
<organism evidence="1 2">
    <name type="scientific">Dentiscutata erythropus</name>
    <dbReference type="NCBI Taxonomy" id="1348616"/>
    <lineage>
        <taxon>Eukaryota</taxon>
        <taxon>Fungi</taxon>
        <taxon>Fungi incertae sedis</taxon>
        <taxon>Mucoromycota</taxon>
        <taxon>Glomeromycotina</taxon>
        <taxon>Glomeromycetes</taxon>
        <taxon>Diversisporales</taxon>
        <taxon>Gigasporaceae</taxon>
        <taxon>Dentiscutata</taxon>
    </lineage>
</organism>
<name>A0A9N8VBA7_9GLOM</name>
<dbReference type="AlphaFoldDB" id="A0A9N8VBA7"/>
<evidence type="ECO:0000313" key="1">
    <source>
        <dbReference type="EMBL" id="CAG8444190.1"/>
    </source>
</evidence>
<dbReference type="Proteomes" id="UP000789405">
    <property type="component" value="Unassembled WGS sequence"/>
</dbReference>
<evidence type="ECO:0000313" key="2">
    <source>
        <dbReference type="Proteomes" id="UP000789405"/>
    </source>
</evidence>
<gene>
    <name evidence="1" type="ORF">DERYTH_LOCUS79</name>
</gene>
<proteinExistence type="predicted"/>
<keyword evidence="2" id="KW-1185">Reference proteome</keyword>
<comment type="caution">
    <text evidence="1">The sequence shown here is derived from an EMBL/GenBank/DDBJ whole genome shotgun (WGS) entry which is preliminary data.</text>
</comment>
<accession>A0A9N8VBA7</accession>